<keyword evidence="4" id="KW-0336">GPI-anchor</keyword>
<keyword evidence="13" id="KW-1185">Reference proteome</keyword>
<keyword evidence="3" id="KW-1003">Cell membrane</keyword>
<evidence type="ECO:0000256" key="7">
    <source>
        <dbReference type="ARBA" id="ARBA00023180"/>
    </source>
</evidence>
<dbReference type="GeneID" id="101493149"/>
<evidence type="ECO:0000313" key="14">
    <source>
        <dbReference type="RefSeq" id="XP_004511655.1"/>
    </source>
</evidence>
<accession>A0A1S2YXT5</accession>
<feature type="compositionally biased region" description="Polar residues" evidence="9">
    <location>
        <begin position="105"/>
        <end position="115"/>
    </location>
</feature>
<reference evidence="14" key="2">
    <citation type="submission" date="2025-08" db="UniProtKB">
        <authorList>
            <consortium name="RefSeq"/>
        </authorList>
    </citation>
    <scope>IDENTIFICATION</scope>
    <source>
        <tissue evidence="14">Etiolated seedlings</tissue>
    </source>
</reference>
<sequence>MKNCIMYMVIVISIMSVISLVDAQAAPPCAIQLLPCMDYLNSTTKPPNSCCNPIKDLDEADKTCFCQLALTPGLLEGFGVKISQAFKVLHSCDVNFDITFCKASSPTLSPSSRQPPATPGSDEGGSGRITLNGLCFILFIWAFVLFH</sequence>
<keyword evidence="7" id="KW-0325">Glycoprotein</keyword>
<evidence type="ECO:0000256" key="4">
    <source>
        <dbReference type="ARBA" id="ARBA00022622"/>
    </source>
</evidence>
<keyword evidence="10" id="KW-1133">Transmembrane helix</keyword>
<dbReference type="AlphaFoldDB" id="A0A1S2YXT5"/>
<dbReference type="InterPro" id="IPR043325">
    <property type="entry name" value="LTSS"/>
</dbReference>
<dbReference type="InterPro" id="IPR036312">
    <property type="entry name" value="Bifun_inhib/LTP/seed_sf"/>
</dbReference>
<dbReference type="GO" id="GO:0098552">
    <property type="term" value="C:side of membrane"/>
    <property type="evidence" value="ECO:0007669"/>
    <property type="project" value="UniProtKB-KW"/>
</dbReference>
<dbReference type="PANTHER" id="PTHR33044">
    <property type="entry name" value="BIFUNCTIONAL INHIBITOR/LIPID-TRANSFER PROTEIN/SEED STORAGE 2S ALBUMIN SUPERFAMILY PROTEIN-RELATED"/>
    <property type="match status" value="1"/>
</dbReference>
<evidence type="ECO:0000256" key="6">
    <source>
        <dbReference type="ARBA" id="ARBA00023157"/>
    </source>
</evidence>
<comment type="subcellular location">
    <subcellularLocation>
        <location evidence="1">Cell membrane</location>
        <topology evidence="1">Lipid-anchor</topology>
        <topology evidence="1">GPI-anchor</topology>
    </subcellularLocation>
</comment>
<dbReference type="STRING" id="3827.A0A1S2YXT5"/>
<gene>
    <name evidence="14" type="primary">LOC101493149</name>
</gene>
<dbReference type="KEGG" id="cam:101493149"/>
<dbReference type="GO" id="GO:0005886">
    <property type="term" value="C:plasma membrane"/>
    <property type="evidence" value="ECO:0007669"/>
    <property type="project" value="UniProtKB-SubCell"/>
</dbReference>
<keyword evidence="10" id="KW-0472">Membrane</keyword>
<evidence type="ECO:0000313" key="13">
    <source>
        <dbReference type="Proteomes" id="UP000087171"/>
    </source>
</evidence>
<dbReference type="OrthoDB" id="690947at2759"/>
<feature type="region of interest" description="Disordered" evidence="9">
    <location>
        <begin position="105"/>
        <end position="125"/>
    </location>
</feature>
<evidence type="ECO:0000256" key="2">
    <source>
        <dbReference type="ARBA" id="ARBA00009748"/>
    </source>
</evidence>
<dbReference type="RefSeq" id="XP_004511655.1">
    <property type="nucleotide sequence ID" value="XM_004511598.3"/>
</dbReference>
<evidence type="ECO:0000259" key="12">
    <source>
        <dbReference type="Pfam" id="PF14368"/>
    </source>
</evidence>
<keyword evidence="5 11" id="KW-0732">Signal</keyword>
<evidence type="ECO:0000256" key="11">
    <source>
        <dbReference type="SAM" id="SignalP"/>
    </source>
</evidence>
<evidence type="ECO:0000256" key="10">
    <source>
        <dbReference type="SAM" id="Phobius"/>
    </source>
</evidence>
<evidence type="ECO:0000256" key="8">
    <source>
        <dbReference type="ARBA" id="ARBA00023288"/>
    </source>
</evidence>
<name>A0A1S2YXT5_CICAR</name>
<feature type="chain" id="PRO_5010200626" evidence="11">
    <location>
        <begin position="24"/>
        <end position="147"/>
    </location>
</feature>
<proteinExistence type="inferred from homology"/>
<dbReference type="PaxDb" id="3827-XP_004511655.1"/>
<feature type="transmembrane region" description="Helical" evidence="10">
    <location>
        <begin position="129"/>
        <end position="146"/>
    </location>
</feature>
<evidence type="ECO:0000256" key="1">
    <source>
        <dbReference type="ARBA" id="ARBA00004609"/>
    </source>
</evidence>
<keyword evidence="10" id="KW-0812">Transmembrane</keyword>
<dbReference type="SUPFAM" id="SSF47699">
    <property type="entry name" value="Bifunctional inhibitor/lipid-transfer protein/seed storage 2S albumin"/>
    <property type="match status" value="1"/>
</dbReference>
<evidence type="ECO:0000256" key="9">
    <source>
        <dbReference type="SAM" id="MobiDB-lite"/>
    </source>
</evidence>
<dbReference type="CDD" id="cd00010">
    <property type="entry name" value="AAI_LTSS"/>
    <property type="match status" value="1"/>
</dbReference>
<keyword evidence="6" id="KW-1015">Disulfide bond</keyword>
<feature type="domain" description="Bifunctional inhibitor/plant lipid transfer protein/seed storage helical" evidence="12">
    <location>
        <begin position="13"/>
        <end position="101"/>
    </location>
</feature>
<keyword evidence="8" id="KW-0449">Lipoprotein</keyword>
<dbReference type="Proteomes" id="UP000087171">
    <property type="component" value="Chromosome Ca8"/>
</dbReference>
<evidence type="ECO:0000256" key="3">
    <source>
        <dbReference type="ARBA" id="ARBA00022475"/>
    </source>
</evidence>
<protein>
    <submittedName>
        <fullName evidence="14">Non-specific lipid transfer protein GPI-anchored 1-like</fullName>
    </submittedName>
</protein>
<dbReference type="Pfam" id="PF14368">
    <property type="entry name" value="LTP_2"/>
    <property type="match status" value="1"/>
</dbReference>
<organism evidence="13 14">
    <name type="scientific">Cicer arietinum</name>
    <name type="common">Chickpea</name>
    <name type="synonym">Garbanzo</name>
    <dbReference type="NCBI Taxonomy" id="3827"/>
    <lineage>
        <taxon>Eukaryota</taxon>
        <taxon>Viridiplantae</taxon>
        <taxon>Streptophyta</taxon>
        <taxon>Embryophyta</taxon>
        <taxon>Tracheophyta</taxon>
        <taxon>Spermatophyta</taxon>
        <taxon>Magnoliopsida</taxon>
        <taxon>eudicotyledons</taxon>
        <taxon>Gunneridae</taxon>
        <taxon>Pentapetalae</taxon>
        <taxon>rosids</taxon>
        <taxon>fabids</taxon>
        <taxon>Fabales</taxon>
        <taxon>Fabaceae</taxon>
        <taxon>Papilionoideae</taxon>
        <taxon>50 kb inversion clade</taxon>
        <taxon>NPAAA clade</taxon>
        <taxon>Hologalegina</taxon>
        <taxon>IRL clade</taxon>
        <taxon>Cicereae</taxon>
        <taxon>Cicer</taxon>
    </lineage>
</organism>
<comment type="similarity">
    <text evidence="2">Belongs to the plant LTP family.</text>
</comment>
<feature type="signal peptide" evidence="11">
    <location>
        <begin position="1"/>
        <end position="23"/>
    </location>
</feature>
<reference evidence="13" key="1">
    <citation type="journal article" date="2013" name="Nat. Biotechnol.">
        <title>Draft genome sequence of chickpea (Cicer arietinum) provides a resource for trait improvement.</title>
        <authorList>
            <person name="Varshney R.K."/>
            <person name="Song C."/>
            <person name="Saxena R.K."/>
            <person name="Azam S."/>
            <person name="Yu S."/>
            <person name="Sharpe A.G."/>
            <person name="Cannon S."/>
            <person name="Baek J."/>
            <person name="Rosen B.D."/>
            <person name="Tar'an B."/>
            <person name="Millan T."/>
            <person name="Zhang X."/>
            <person name="Ramsay L.D."/>
            <person name="Iwata A."/>
            <person name="Wang Y."/>
            <person name="Nelson W."/>
            <person name="Farmer A.D."/>
            <person name="Gaur P.M."/>
            <person name="Soderlund C."/>
            <person name="Penmetsa R.V."/>
            <person name="Xu C."/>
            <person name="Bharti A.K."/>
            <person name="He W."/>
            <person name="Winter P."/>
            <person name="Zhao S."/>
            <person name="Hane J.K."/>
            <person name="Carrasquilla-Garcia N."/>
            <person name="Condie J.A."/>
            <person name="Upadhyaya H.D."/>
            <person name="Luo M.C."/>
            <person name="Thudi M."/>
            <person name="Gowda C.L."/>
            <person name="Singh N.P."/>
            <person name="Lichtenzveig J."/>
            <person name="Gali K.K."/>
            <person name="Rubio J."/>
            <person name="Nadarajan N."/>
            <person name="Dolezel J."/>
            <person name="Bansal K.C."/>
            <person name="Xu X."/>
            <person name="Edwards D."/>
            <person name="Zhang G."/>
            <person name="Kahl G."/>
            <person name="Gil J."/>
            <person name="Singh K.B."/>
            <person name="Datta S.K."/>
            <person name="Jackson S.A."/>
            <person name="Wang J."/>
            <person name="Cook D.R."/>
        </authorList>
    </citation>
    <scope>NUCLEOTIDE SEQUENCE [LARGE SCALE GENOMIC DNA]</scope>
    <source>
        <strain evidence="13">cv. CDC Frontier</strain>
    </source>
</reference>
<evidence type="ECO:0000256" key="5">
    <source>
        <dbReference type="ARBA" id="ARBA00022729"/>
    </source>
</evidence>
<dbReference type="InterPro" id="IPR016140">
    <property type="entry name" value="Bifunc_inhib/LTP/seed_store"/>
</dbReference>
<dbReference type="Gene3D" id="1.10.110.10">
    <property type="entry name" value="Plant lipid-transfer and hydrophobic proteins"/>
    <property type="match status" value="1"/>
</dbReference>